<dbReference type="InterPro" id="IPR036047">
    <property type="entry name" value="F-box-like_dom_sf"/>
</dbReference>
<organism evidence="3 4">
    <name type="scientific">Eragrostis curvula</name>
    <name type="common">weeping love grass</name>
    <dbReference type="NCBI Taxonomy" id="38414"/>
    <lineage>
        <taxon>Eukaryota</taxon>
        <taxon>Viridiplantae</taxon>
        <taxon>Streptophyta</taxon>
        <taxon>Embryophyta</taxon>
        <taxon>Tracheophyta</taxon>
        <taxon>Spermatophyta</taxon>
        <taxon>Magnoliopsida</taxon>
        <taxon>Liliopsida</taxon>
        <taxon>Poales</taxon>
        <taxon>Poaceae</taxon>
        <taxon>PACMAD clade</taxon>
        <taxon>Chloridoideae</taxon>
        <taxon>Eragrostideae</taxon>
        <taxon>Eragrostidinae</taxon>
        <taxon>Eragrostis</taxon>
    </lineage>
</organism>
<keyword evidence="4" id="KW-1185">Reference proteome</keyword>
<dbReference type="OrthoDB" id="679083at2759"/>
<protein>
    <recommendedName>
        <fullName evidence="5">F-box domain-containing protein</fullName>
    </recommendedName>
</protein>
<sequence>MAEPAPPALLYKLVEEILLRLPPDDPALLVRAALACKAWCRLLSDPGFRQRHRTPPVLGVIENVTLDGPFQFPIARFVPTSSFRPTRATHSGWRALDSRHGRVLLQSWHCRFASITAFAVWNPLTDHFRQLIGLSQLPCRNWKAALLCAAAAGDCDHLDCSRRPFIVVLLGNSSDGGMSAYVYSSETHVWSERTSAPHHGFLLSDQHGAHVGNAIYYLVFPDASTRRILMCDIGTLEMSVIQPPPMSKDLILLMTAEGGGLGSVTLEGSRLYLWSREPGPDGDVGWARIKVIEFDMLASAGAYVRSFRIASFADGISIVYLGTNYGSFTIDLKSERVTKIAKLTGFEDVALYTSFYTPEFKVASTGEGPRDGASSA</sequence>
<accession>A0A5J9W038</accession>
<dbReference type="PANTHER" id="PTHR32133">
    <property type="entry name" value="OS07G0120400 PROTEIN"/>
    <property type="match status" value="1"/>
</dbReference>
<dbReference type="EMBL" id="RWGY01000007">
    <property type="protein sequence ID" value="TVU41291.1"/>
    <property type="molecule type" value="Genomic_DNA"/>
</dbReference>
<dbReference type="Gramene" id="TVU41291">
    <property type="protein sequence ID" value="TVU41291"/>
    <property type="gene ID" value="EJB05_14796"/>
</dbReference>
<dbReference type="PANTHER" id="PTHR32133:SF386">
    <property type="entry name" value="F-BOX DOMAIN-CONTAINING PROTEIN"/>
    <property type="match status" value="1"/>
</dbReference>
<dbReference type="AlphaFoldDB" id="A0A5J9W038"/>
<dbReference type="Pfam" id="PF00646">
    <property type="entry name" value="F-box"/>
    <property type="match status" value="1"/>
</dbReference>
<dbReference type="Proteomes" id="UP000324897">
    <property type="component" value="Chromosome 4"/>
</dbReference>
<evidence type="ECO:0000259" key="2">
    <source>
        <dbReference type="Pfam" id="PF23635"/>
    </source>
</evidence>
<evidence type="ECO:0000313" key="3">
    <source>
        <dbReference type="EMBL" id="TVU41291.1"/>
    </source>
</evidence>
<gene>
    <name evidence="3" type="ORF">EJB05_14796</name>
</gene>
<reference evidence="3 4" key="1">
    <citation type="journal article" date="2019" name="Sci. Rep.">
        <title>A high-quality genome of Eragrostis curvula grass provides insights into Poaceae evolution and supports new strategies to enhance forage quality.</title>
        <authorList>
            <person name="Carballo J."/>
            <person name="Santos B.A.C.M."/>
            <person name="Zappacosta D."/>
            <person name="Garbus I."/>
            <person name="Selva J.P."/>
            <person name="Gallo C.A."/>
            <person name="Diaz A."/>
            <person name="Albertini E."/>
            <person name="Caccamo M."/>
            <person name="Echenique V."/>
        </authorList>
    </citation>
    <scope>NUCLEOTIDE SEQUENCE [LARGE SCALE GENOMIC DNA]</scope>
    <source>
        <strain evidence="4">cv. Victoria</strain>
        <tissue evidence="3">Leaf</tissue>
    </source>
</reference>
<comment type="caution">
    <text evidence="3">The sequence shown here is derived from an EMBL/GenBank/DDBJ whole genome shotgun (WGS) entry which is preliminary data.</text>
</comment>
<dbReference type="Pfam" id="PF23635">
    <property type="entry name" value="Beta-prop_AT5G49610-like"/>
    <property type="match status" value="1"/>
</dbReference>
<dbReference type="InterPro" id="IPR001810">
    <property type="entry name" value="F-box_dom"/>
</dbReference>
<dbReference type="InterPro" id="IPR056594">
    <property type="entry name" value="AT5G49610-like_b-prop"/>
</dbReference>
<feature type="non-terminal residue" evidence="3">
    <location>
        <position position="1"/>
    </location>
</feature>
<feature type="domain" description="F-box protein AT5G49610-like beta-propeller" evidence="2">
    <location>
        <begin position="96"/>
        <end position="344"/>
    </location>
</feature>
<proteinExistence type="predicted"/>
<dbReference type="SUPFAM" id="SSF81383">
    <property type="entry name" value="F-box domain"/>
    <property type="match status" value="1"/>
</dbReference>
<feature type="domain" description="F-box" evidence="1">
    <location>
        <begin position="12"/>
        <end position="49"/>
    </location>
</feature>
<evidence type="ECO:0000313" key="4">
    <source>
        <dbReference type="Proteomes" id="UP000324897"/>
    </source>
</evidence>
<name>A0A5J9W038_9POAL</name>
<evidence type="ECO:0000259" key="1">
    <source>
        <dbReference type="Pfam" id="PF00646"/>
    </source>
</evidence>
<evidence type="ECO:0008006" key="5">
    <source>
        <dbReference type="Google" id="ProtNLM"/>
    </source>
</evidence>